<reference evidence="2 3" key="1">
    <citation type="submission" date="2019-06" db="EMBL/GenBank/DDBJ databases">
        <title>Genome sequence of Janthinobacterium lividum UCD_MED1.</title>
        <authorList>
            <person name="De Leon M.E."/>
            <person name="Jospin G."/>
        </authorList>
    </citation>
    <scope>NUCLEOTIDE SEQUENCE [LARGE SCALE GENOMIC DNA]</scope>
    <source>
        <strain evidence="2 3">UCD_MED1</strain>
    </source>
</reference>
<dbReference type="EMBL" id="VDGE01000001">
    <property type="protein sequence ID" value="TNC77932.1"/>
    <property type="molecule type" value="Genomic_DNA"/>
</dbReference>
<dbReference type="RefSeq" id="WP_189396472.1">
    <property type="nucleotide sequence ID" value="NZ_VDGE01000001.1"/>
</dbReference>
<dbReference type="AlphaFoldDB" id="A0A5C4NV55"/>
<gene>
    <name evidence="2" type="ORF">FHI69_01130</name>
</gene>
<protein>
    <submittedName>
        <fullName evidence="2">Uncharacterized protein</fullName>
    </submittedName>
</protein>
<dbReference type="SUPFAM" id="SSF58100">
    <property type="entry name" value="Bacterial hemolysins"/>
    <property type="match status" value="1"/>
</dbReference>
<comment type="caution">
    <text evidence="2">The sequence shown here is derived from an EMBL/GenBank/DDBJ whole genome shotgun (WGS) entry which is preliminary data.</text>
</comment>
<accession>A0A5C4NV55</accession>
<evidence type="ECO:0000313" key="2">
    <source>
        <dbReference type="EMBL" id="TNC77932.1"/>
    </source>
</evidence>
<proteinExistence type="predicted"/>
<dbReference type="Proteomes" id="UP000305681">
    <property type="component" value="Unassembled WGS sequence"/>
</dbReference>
<keyword evidence="1" id="KW-0812">Transmembrane</keyword>
<feature type="transmembrane region" description="Helical" evidence="1">
    <location>
        <begin position="155"/>
        <end position="177"/>
    </location>
</feature>
<dbReference type="Gene3D" id="1.20.1170.10">
    <property type="match status" value="1"/>
</dbReference>
<keyword evidence="1" id="KW-0472">Membrane</keyword>
<name>A0A5C4NV55_9BURK</name>
<sequence length="270" mass="27486">MSAMAGLLTQTLANLLAAQQQIAALGGLPPAAQQIQAGCNALIQPMVTQTRALQHDVAAFVQMATPQLAQVQSMLSAQAPLPDIKAAMSALQQQAQQLQGTANGTAGTLTAQTAQLMGYFNQLAGVEAGLQSQVTALQGQLGDAQSELEAAQKRYYYLLALGPFGLVGLAVALGLYLKWKSDVSDLQGQIGGLNGQIGAFNGMKAACQQLGADCQGLAASISGVRNAVNFLVSDLLEVSGDLDAGDASVVIALMATAASTELATLGTDAA</sequence>
<evidence type="ECO:0000313" key="3">
    <source>
        <dbReference type="Proteomes" id="UP000305681"/>
    </source>
</evidence>
<keyword evidence="1" id="KW-1133">Transmembrane helix</keyword>
<evidence type="ECO:0000256" key="1">
    <source>
        <dbReference type="SAM" id="Phobius"/>
    </source>
</evidence>
<organism evidence="2 3">
    <name type="scientific">Janthinobacterium lividum</name>
    <dbReference type="NCBI Taxonomy" id="29581"/>
    <lineage>
        <taxon>Bacteria</taxon>
        <taxon>Pseudomonadati</taxon>
        <taxon>Pseudomonadota</taxon>
        <taxon>Betaproteobacteria</taxon>
        <taxon>Burkholderiales</taxon>
        <taxon>Oxalobacteraceae</taxon>
        <taxon>Janthinobacterium</taxon>
    </lineage>
</organism>